<gene>
    <name evidence="3" type="ORF">QQF64_016572</name>
</gene>
<keyword evidence="1" id="KW-0175">Coiled coil</keyword>
<keyword evidence="4" id="KW-1185">Reference proteome</keyword>
<feature type="region of interest" description="Disordered" evidence="2">
    <location>
        <begin position="84"/>
        <end position="103"/>
    </location>
</feature>
<dbReference type="InterPro" id="IPR026652">
    <property type="entry name" value="CEP128"/>
</dbReference>
<protein>
    <submittedName>
        <fullName evidence="3">Uncharacterized protein</fullName>
    </submittedName>
</protein>
<proteinExistence type="predicted"/>
<comment type="caution">
    <text evidence="3">The sequence shown here is derived from an EMBL/GenBank/DDBJ whole genome shotgun (WGS) entry which is preliminary data.</text>
</comment>
<dbReference type="Proteomes" id="UP001558613">
    <property type="component" value="Unassembled WGS sequence"/>
</dbReference>
<reference evidence="3 4" key="1">
    <citation type="submission" date="2023-09" db="EMBL/GenBank/DDBJ databases">
        <authorList>
            <person name="Wang M."/>
        </authorList>
    </citation>
    <scope>NUCLEOTIDE SEQUENCE [LARGE SCALE GENOMIC DNA]</scope>
    <source>
        <strain evidence="3">GT-2023</strain>
        <tissue evidence="3">Liver</tissue>
    </source>
</reference>
<dbReference type="PANTHER" id="PTHR46657:SF1">
    <property type="entry name" value="CENTROSOMAL PROTEIN OF 128 KDA"/>
    <property type="match status" value="1"/>
</dbReference>
<organism evidence="3 4">
    <name type="scientific">Cirrhinus molitorella</name>
    <name type="common">mud carp</name>
    <dbReference type="NCBI Taxonomy" id="172907"/>
    <lineage>
        <taxon>Eukaryota</taxon>
        <taxon>Metazoa</taxon>
        <taxon>Chordata</taxon>
        <taxon>Craniata</taxon>
        <taxon>Vertebrata</taxon>
        <taxon>Euteleostomi</taxon>
        <taxon>Actinopterygii</taxon>
        <taxon>Neopterygii</taxon>
        <taxon>Teleostei</taxon>
        <taxon>Ostariophysi</taxon>
        <taxon>Cypriniformes</taxon>
        <taxon>Cyprinidae</taxon>
        <taxon>Labeoninae</taxon>
        <taxon>Labeonini</taxon>
        <taxon>Cirrhinus</taxon>
    </lineage>
</organism>
<sequence>MNEALRRYGAQTPEADENFRNRLQRSENERSKMQQELEKLREQLNQSEGGQDTLQKMNDMRSQLLRMDKERLDLQRELSLLLSQQRSARRQQERGVTGLDSGRTELEREVEDLRVQLGRISVSSEVEDLKKSIERKEREKTQLAFRVE</sequence>
<feature type="compositionally biased region" description="Basic and acidic residues" evidence="2">
    <location>
        <begin position="17"/>
        <end position="38"/>
    </location>
</feature>
<dbReference type="PANTHER" id="PTHR46657">
    <property type="entry name" value="CENTROSOMAL PROTEIN OF 128 KDA"/>
    <property type="match status" value="1"/>
</dbReference>
<evidence type="ECO:0000256" key="1">
    <source>
        <dbReference type="SAM" id="Coils"/>
    </source>
</evidence>
<evidence type="ECO:0000256" key="2">
    <source>
        <dbReference type="SAM" id="MobiDB-lite"/>
    </source>
</evidence>
<evidence type="ECO:0000313" key="4">
    <source>
        <dbReference type="Proteomes" id="UP001558613"/>
    </source>
</evidence>
<name>A0ABR3LSB0_9TELE</name>
<dbReference type="EMBL" id="JAYMGO010000020">
    <property type="protein sequence ID" value="KAL1254343.1"/>
    <property type="molecule type" value="Genomic_DNA"/>
</dbReference>
<feature type="region of interest" description="Disordered" evidence="2">
    <location>
        <begin position="1"/>
        <end position="38"/>
    </location>
</feature>
<feature type="coiled-coil region" evidence="1">
    <location>
        <begin position="119"/>
        <end position="146"/>
    </location>
</feature>
<evidence type="ECO:0000313" key="3">
    <source>
        <dbReference type="EMBL" id="KAL1254343.1"/>
    </source>
</evidence>
<feature type="non-terminal residue" evidence="3">
    <location>
        <position position="148"/>
    </location>
</feature>
<accession>A0ABR3LSB0</accession>